<dbReference type="Proteomes" id="UP001597534">
    <property type="component" value="Unassembled WGS sequence"/>
</dbReference>
<dbReference type="InterPro" id="IPR035901">
    <property type="entry name" value="GIY-YIG_endonuc_sf"/>
</dbReference>
<evidence type="ECO:0008006" key="3">
    <source>
        <dbReference type="Google" id="ProtNLM"/>
    </source>
</evidence>
<reference evidence="2" key="1">
    <citation type="journal article" date="2019" name="Int. J. Syst. Evol. Microbiol.">
        <title>The Global Catalogue of Microorganisms (GCM) 10K type strain sequencing project: providing services to taxonomists for standard genome sequencing and annotation.</title>
        <authorList>
            <consortium name="The Broad Institute Genomics Platform"/>
            <consortium name="The Broad Institute Genome Sequencing Center for Infectious Disease"/>
            <person name="Wu L."/>
            <person name="Ma J."/>
        </authorList>
    </citation>
    <scope>NUCLEOTIDE SEQUENCE [LARGE SCALE GENOMIC DNA]</scope>
    <source>
        <strain evidence="2">KCTC 22671</strain>
    </source>
</reference>
<evidence type="ECO:0000313" key="2">
    <source>
        <dbReference type="Proteomes" id="UP001597534"/>
    </source>
</evidence>
<name>A0ABW5YJD6_9FLAO</name>
<comment type="caution">
    <text evidence="1">The sequence shown here is derived from an EMBL/GenBank/DDBJ whole genome shotgun (WGS) entry which is preliminary data.</text>
</comment>
<keyword evidence="2" id="KW-1185">Reference proteome</keyword>
<organism evidence="1 2">
    <name type="scientific">Flavobacterium chuncheonense</name>
    <dbReference type="NCBI Taxonomy" id="2026653"/>
    <lineage>
        <taxon>Bacteria</taxon>
        <taxon>Pseudomonadati</taxon>
        <taxon>Bacteroidota</taxon>
        <taxon>Flavobacteriia</taxon>
        <taxon>Flavobacteriales</taxon>
        <taxon>Flavobacteriaceae</taxon>
        <taxon>Flavobacterium</taxon>
    </lineage>
</organism>
<proteinExistence type="predicted"/>
<dbReference type="SUPFAM" id="SSF82771">
    <property type="entry name" value="GIY-YIG endonuclease"/>
    <property type="match status" value="1"/>
</dbReference>
<protein>
    <recommendedName>
        <fullName evidence="3">GIY-YIG domain-containing protein</fullName>
    </recommendedName>
</protein>
<evidence type="ECO:0000313" key="1">
    <source>
        <dbReference type="EMBL" id="MFD2891186.1"/>
    </source>
</evidence>
<accession>A0ABW5YJD6</accession>
<dbReference type="RefSeq" id="WP_379810739.1">
    <property type="nucleotide sequence ID" value="NZ_JBHUPC010000012.1"/>
</dbReference>
<gene>
    <name evidence="1" type="ORF">ACFS5J_04070</name>
</gene>
<sequence length="197" mass="23447">MKIKDLDYQTFLYYSDNNYNEIPQEKGIYYWVYYPDIDPKLSGDKFVEDLKKYSEVSLSLPEYFSDQKFHGMINEIWFDHTDENSVFGLSRKRSAQLIEYLNLSEHNRKNFVDFFKNLCFSRPFYVGMTENLKTRLSSHLAGTGSDILTNIESLNIKKNNIWISYSIFPEEFDSKLIKIHEEIYQRFVKPGLTKKFG</sequence>
<dbReference type="EMBL" id="JBHUPC010000012">
    <property type="protein sequence ID" value="MFD2891186.1"/>
    <property type="molecule type" value="Genomic_DNA"/>
</dbReference>